<name>A0AAV2SP30_MEGNR</name>
<reference evidence="1 2" key="1">
    <citation type="submission" date="2024-05" db="EMBL/GenBank/DDBJ databases">
        <authorList>
            <person name="Wallberg A."/>
        </authorList>
    </citation>
    <scope>NUCLEOTIDE SEQUENCE [LARGE SCALE GENOMIC DNA]</scope>
</reference>
<sequence length="139" mass="16005">QKYHLYHKVTIIKKKVIISAKIKFLTRTPPKKSQVLDLQETIVNDPKAPANSNLISENVQSKSKHYSCIYCNPITATSYYCRIIISLFFFSINGKHISENVQSKSKHYSCIYCNPITATSYYCRIIISLFFFSTNGKHV</sequence>
<dbReference type="AlphaFoldDB" id="A0AAV2SP30"/>
<proteinExistence type="predicted"/>
<accession>A0AAV2SP30</accession>
<feature type="non-terminal residue" evidence="1">
    <location>
        <position position="1"/>
    </location>
</feature>
<comment type="caution">
    <text evidence="1">The sequence shown here is derived from an EMBL/GenBank/DDBJ whole genome shotgun (WGS) entry which is preliminary data.</text>
</comment>
<evidence type="ECO:0000313" key="2">
    <source>
        <dbReference type="Proteomes" id="UP001497623"/>
    </source>
</evidence>
<dbReference type="Proteomes" id="UP001497623">
    <property type="component" value="Unassembled WGS sequence"/>
</dbReference>
<evidence type="ECO:0000313" key="1">
    <source>
        <dbReference type="EMBL" id="CAL4219710.1"/>
    </source>
</evidence>
<keyword evidence="2" id="KW-1185">Reference proteome</keyword>
<dbReference type="EMBL" id="CAXKWB010095538">
    <property type="protein sequence ID" value="CAL4219710.1"/>
    <property type="molecule type" value="Genomic_DNA"/>
</dbReference>
<organism evidence="1 2">
    <name type="scientific">Meganyctiphanes norvegica</name>
    <name type="common">Northern krill</name>
    <name type="synonym">Thysanopoda norvegica</name>
    <dbReference type="NCBI Taxonomy" id="48144"/>
    <lineage>
        <taxon>Eukaryota</taxon>
        <taxon>Metazoa</taxon>
        <taxon>Ecdysozoa</taxon>
        <taxon>Arthropoda</taxon>
        <taxon>Crustacea</taxon>
        <taxon>Multicrustacea</taxon>
        <taxon>Malacostraca</taxon>
        <taxon>Eumalacostraca</taxon>
        <taxon>Eucarida</taxon>
        <taxon>Euphausiacea</taxon>
        <taxon>Euphausiidae</taxon>
        <taxon>Meganyctiphanes</taxon>
    </lineage>
</organism>
<feature type="non-terminal residue" evidence="1">
    <location>
        <position position="139"/>
    </location>
</feature>
<gene>
    <name evidence="1" type="ORF">MNOR_LOCUS39008</name>
</gene>
<protein>
    <submittedName>
        <fullName evidence="1">Uncharacterized protein</fullName>
    </submittedName>
</protein>